<proteinExistence type="predicted"/>
<feature type="transmembrane region" description="Helical" evidence="6">
    <location>
        <begin position="15"/>
        <end position="35"/>
    </location>
</feature>
<evidence type="ECO:0000256" key="3">
    <source>
        <dbReference type="ARBA" id="ARBA00022692"/>
    </source>
</evidence>
<feature type="transmembrane region" description="Helical" evidence="6">
    <location>
        <begin position="89"/>
        <end position="110"/>
    </location>
</feature>
<evidence type="ECO:0000256" key="6">
    <source>
        <dbReference type="SAM" id="Phobius"/>
    </source>
</evidence>
<dbReference type="RefSeq" id="WP_172354664.1">
    <property type="nucleotide sequence ID" value="NZ_BLLH01000001.1"/>
</dbReference>
<name>A0A6A0B539_9LACT</name>
<dbReference type="EMBL" id="BLLH01000001">
    <property type="protein sequence ID" value="GFH39763.1"/>
    <property type="molecule type" value="Genomic_DNA"/>
</dbReference>
<dbReference type="GO" id="GO:0046677">
    <property type="term" value="P:response to antibiotic"/>
    <property type="evidence" value="ECO:0007669"/>
    <property type="project" value="UniProtKB-KW"/>
</dbReference>
<dbReference type="Pfam" id="PF09924">
    <property type="entry name" value="LPG_synthase_C"/>
    <property type="match status" value="1"/>
</dbReference>
<dbReference type="AlphaFoldDB" id="A0A6A0B539"/>
<dbReference type="InterPro" id="IPR016181">
    <property type="entry name" value="Acyl_CoA_acyltransferase"/>
</dbReference>
<protein>
    <submittedName>
        <fullName evidence="8">Phosphatidylglycerol lysyltransferase</fullName>
    </submittedName>
</protein>
<evidence type="ECO:0000256" key="2">
    <source>
        <dbReference type="ARBA" id="ARBA00022475"/>
    </source>
</evidence>
<feature type="transmembrane region" description="Helical" evidence="6">
    <location>
        <begin position="435"/>
        <end position="457"/>
    </location>
</feature>
<feature type="transmembrane region" description="Helical" evidence="6">
    <location>
        <begin position="267"/>
        <end position="291"/>
    </location>
</feature>
<reference evidence="8 9" key="1">
    <citation type="submission" date="2020-02" db="EMBL/GenBank/DDBJ databases">
        <title>Draft genome sequence of Lactococcus sp. Hs20B0-1.</title>
        <authorList>
            <person name="Noda S."/>
            <person name="Yuki M."/>
            <person name="Ohkuma M."/>
        </authorList>
    </citation>
    <scope>NUCLEOTIDE SEQUENCE [LARGE SCALE GENOMIC DNA]</scope>
    <source>
        <strain evidence="8 9">Hs20B0-1</strain>
    </source>
</reference>
<feature type="transmembrane region" description="Helical" evidence="6">
    <location>
        <begin position="218"/>
        <end position="238"/>
    </location>
</feature>
<keyword evidence="3 6" id="KW-0812">Transmembrane</keyword>
<dbReference type="Proteomes" id="UP000475928">
    <property type="component" value="Unassembled WGS sequence"/>
</dbReference>
<evidence type="ECO:0000256" key="4">
    <source>
        <dbReference type="ARBA" id="ARBA00022989"/>
    </source>
</evidence>
<keyword evidence="9" id="KW-1185">Reference proteome</keyword>
<dbReference type="GO" id="GO:0006629">
    <property type="term" value="P:lipid metabolic process"/>
    <property type="evidence" value="ECO:0007669"/>
    <property type="project" value="UniProtKB-KW"/>
</dbReference>
<feature type="transmembrane region" description="Helical" evidence="6">
    <location>
        <begin position="312"/>
        <end position="330"/>
    </location>
</feature>
<dbReference type="PANTHER" id="PTHR34697">
    <property type="entry name" value="PHOSPHATIDYLGLYCEROL LYSYLTRANSFERASE"/>
    <property type="match status" value="1"/>
</dbReference>
<evidence type="ECO:0000313" key="9">
    <source>
        <dbReference type="Proteomes" id="UP000475928"/>
    </source>
</evidence>
<keyword evidence="5 6" id="KW-0472">Membrane</keyword>
<feature type="transmembrane region" description="Helical" evidence="6">
    <location>
        <begin position="161"/>
        <end position="178"/>
    </location>
</feature>
<feature type="domain" description="Phosphatidylglycerol lysyltransferase C-terminal" evidence="7">
    <location>
        <begin position="521"/>
        <end position="812"/>
    </location>
</feature>
<keyword evidence="2" id="KW-1003">Cell membrane</keyword>
<keyword evidence="4 6" id="KW-1133">Transmembrane helix</keyword>
<feature type="transmembrane region" description="Helical" evidence="6">
    <location>
        <begin position="130"/>
        <end position="149"/>
    </location>
</feature>
<feature type="transmembrane region" description="Helical" evidence="6">
    <location>
        <begin position="477"/>
        <end position="496"/>
    </location>
</feature>
<comment type="subcellular location">
    <subcellularLocation>
        <location evidence="1">Cell membrane</location>
        <topology evidence="1">Multi-pass membrane protein</topology>
    </subcellularLocation>
</comment>
<keyword evidence="8" id="KW-0808">Transferase</keyword>
<feature type="transmembrane region" description="Helical" evidence="6">
    <location>
        <begin position="404"/>
        <end position="423"/>
    </location>
</feature>
<dbReference type="GO" id="GO:0055091">
    <property type="term" value="P:phospholipid homeostasis"/>
    <property type="evidence" value="ECO:0007669"/>
    <property type="project" value="TreeGrafter"/>
</dbReference>
<feature type="transmembrane region" description="Helical" evidence="6">
    <location>
        <begin position="47"/>
        <end position="69"/>
    </location>
</feature>
<dbReference type="GO" id="GO:0050071">
    <property type="term" value="F:phosphatidylglycerol lysyltransferase activity"/>
    <property type="evidence" value="ECO:0007669"/>
    <property type="project" value="UniProtKB-EC"/>
</dbReference>
<dbReference type="PANTHER" id="PTHR34697:SF2">
    <property type="entry name" value="PHOSPHATIDYLGLYCEROL LYSYLTRANSFERASE"/>
    <property type="match status" value="1"/>
</dbReference>
<organism evidence="8 9">
    <name type="scientific">Pseudolactococcus insecticola</name>
    <dbReference type="NCBI Taxonomy" id="2709158"/>
    <lineage>
        <taxon>Bacteria</taxon>
        <taxon>Bacillati</taxon>
        <taxon>Bacillota</taxon>
        <taxon>Bacilli</taxon>
        <taxon>Lactobacillales</taxon>
        <taxon>Streptococcaceae</taxon>
        <taxon>Pseudolactococcus</taxon>
    </lineage>
</organism>
<dbReference type="InterPro" id="IPR051211">
    <property type="entry name" value="PG_lysyltransferase"/>
</dbReference>
<sequence length="837" mass="94625">MLAFFKKYQTYLKTIFVIAVSFIAITQIAGLLRQVRPDKIAFILDRLSFFDLLLIMIVGMISVTPMLNYDRILNHLMGTVFQPKKLIQTSWLINTLNNIAGFGGAVSVGLRSHYYGKAVKERLLTNISKVFFFGLSGLSIYGLIGIIAVKLGLVNDFLAQYSLWLIGAAVYFVIVLLFTRKNLGGLKKRLQFELLLTSFLEWSGVMLSIIVIGHVLGVRISVVSLIVLITASSVIGILSMIPGSLGSFDVMMMLGLLQLGVPRELVVIWLLLYRIAYYLLPLALAILTLIITRGREFNAHFSGVPKNLVKAALHKLVSFMIGVTGGFLVLTATVPEAFYDLRWLRRISPWSANLVAESPKLILGFLLIITSRAIKNRVTRAYMPTIILEMLAIIYTIVDDFSWHSVILIGLLTLMTVFIKSELYRKQLVLSYETIIFDSFFIIVLMLLYIVVGTISRPAFHMHHKVSDFLLFPSEKMWVSGMIAIFIVAGIWLVYLQYLQGKRLKIGVLLDENVEQKILDLLETYGGNTQSQLVFMGDKRIWNYENQVMLQFAIRQDKVLVMGTPSGNQSLWYEALSQFIREADLLGYRPVFYEIDEKTTLILHELGYHFIKQGEEGHVDLQTFSLSGSKNKTKRQAVNQVEKSGFTFDMIAVDAITPDLLAELRQISDEWLDGRREKGFSLGNFSENYLKKAPIAIVKSDDDVIVAFANIMPTYTTDFVTVDLMRHSTAAPKGVMDFLFIKLFEHFKAAGIEKFDLGMTPLANVGTFRNAFVSERIANLIYQFGDSLYNFEGLRNFKKKYVTSWEPKYTAYSHNSNIAFVMLALLLQDNAPVAPDD</sequence>
<evidence type="ECO:0000313" key="8">
    <source>
        <dbReference type="EMBL" id="GFH39763.1"/>
    </source>
</evidence>
<gene>
    <name evidence="8" type="primary">mprF</name>
    <name evidence="8" type="ORF">Hs20B_01610</name>
</gene>
<accession>A0A6A0B539</accession>
<feature type="transmembrane region" description="Helical" evidence="6">
    <location>
        <begin position="350"/>
        <end position="369"/>
    </location>
</feature>
<evidence type="ECO:0000256" key="1">
    <source>
        <dbReference type="ARBA" id="ARBA00004651"/>
    </source>
</evidence>
<dbReference type="InterPro" id="IPR024320">
    <property type="entry name" value="LPG_synthase_C"/>
</dbReference>
<feature type="transmembrane region" description="Helical" evidence="6">
    <location>
        <begin position="190"/>
        <end position="212"/>
    </location>
</feature>
<dbReference type="SUPFAM" id="SSF55729">
    <property type="entry name" value="Acyl-CoA N-acyltransferases (Nat)"/>
    <property type="match status" value="1"/>
</dbReference>
<evidence type="ECO:0000259" key="7">
    <source>
        <dbReference type="Pfam" id="PF09924"/>
    </source>
</evidence>
<evidence type="ECO:0000256" key="5">
    <source>
        <dbReference type="ARBA" id="ARBA00023136"/>
    </source>
</evidence>
<comment type="caution">
    <text evidence="8">The sequence shown here is derived from an EMBL/GenBank/DDBJ whole genome shotgun (WGS) entry which is preliminary data.</text>
</comment>
<dbReference type="GO" id="GO:0005886">
    <property type="term" value="C:plasma membrane"/>
    <property type="evidence" value="ECO:0007669"/>
    <property type="project" value="UniProtKB-SubCell"/>
</dbReference>
<dbReference type="NCBIfam" id="NF033480">
    <property type="entry name" value="bifunc_MprF"/>
    <property type="match status" value="1"/>
</dbReference>